<dbReference type="NCBIfam" id="TIGR03927">
    <property type="entry name" value="T7SS_EssA_Firm"/>
    <property type="match status" value="1"/>
</dbReference>
<evidence type="ECO:0000256" key="3">
    <source>
        <dbReference type="ARBA" id="ARBA00022475"/>
    </source>
</evidence>
<dbReference type="AlphaFoldDB" id="A0A9Q4AYV4"/>
<dbReference type="InterPro" id="IPR018920">
    <property type="entry name" value="EssA/YueC"/>
</dbReference>
<evidence type="ECO:0000256" key="7">
    <source>
        <dbReference type="SAM" id="Phobius"/>
    </source>
</evidence>
<keyword evidence="5 7" id="KW-1133">Transmembrane helix</keyword>
<dbReference type="Proteomes" id="UP001057753">
    <property type="component" value="Unassembled WGS sequence"/>
</dbReference>
<protein>
    <submittedName>
        <fullName evidence="9">Type VII secretion protein EssA</fullName>
    </submittedName>
</protein>
<dbReference type="EMBL" id="JABXYM010000001">
    <property type="protein sequence ID" value="MCR6094962.1"/>
    <property type="molecule type" value="Genomic_DNA"/>
</dbReference>
<reference evidence="9" key="1">
    <citation type="submission" date="2020-06" db="EMBL/GenBank/DDBJ databases">
        <title>Insight into the genomes of haloalkaliphilic bacilli from Kenyan soda lakes.</title>
        <authorList>
            <person name="Mwirichia R."/>
            <person name="Villamizar G.C."/>
            <person name="Poehlein A."/>
            <person name="Mugweru J."/>
            <person name="Kipnyargis A."/>
            <person name="Kiplimo D."/>
            <person name="Orwa P."/>
            <person name="Daniel R."/>
        </authorList>
    </citation>
    <scope>NUCLEOTIDE SEQUENCE</scope>
    <source>
        <strain evidence="9">B1096_S55</strain>
    </source>
</reference>
<comment type="subcellular location">
    <subcellularLocation>
        <location evidence="1">Cell membrane</location>
        <topology evidence="1">Single-pass membrane protein</topology>
    </subcellularLocation>
</comment>
<name>A0A9Q4AYV4_SALAG</name>
<evidence type="ECO:0000256" key="1">
    <source>
        <dbReference type="ARBA" id="ARBA00004162"/>
    </source>
</evidence>
<sequence length="162" mass="18221">MKRNKLLSIILLIAVVCGTTTAVYGEGNNNNPPEPNIYEKREINIINNGRDSSIQRDQLPEEQLGLTFEERELTESDLLEGELFQVSVIETNTITTKSDQLGLFSTEDIEIRRQIEDIGSEQSDYDIVLVLIVAVVFIILLMFVIIIPKLKPAPPPKKVKKA</sequence>
<comment type="similarity">
    <text evidence="2">Belongs to the EssA family.</text>
</comment>
<feature type="signal peptide" evidence="8">
    <location>
        <begin position="1"/>
        <end position="22"/>
    </location>
</feature>
<dbReference type="RefSeq" id="WP_257819584.1">
    <property type="nucleotide sequence ID" value="NZ_JABXYM010000001.1"/>
</dbReference>
<evidence type="ECO:0000313" key="9">
    <source>
        <dbReference type="EMBL" id="MCR6094962.1"/>
    </source>
</evidence>
<keyword evidence="10" id="KW-1185">Reference proteome</keyword>
<evidence type="ECO:0000256" key="8">
    <source>
        <dbReference type="SAM" id="SignalP"/>
    </source>
</evidence>
<evidence type="ECO:0000256" key="6">
    <source>
        <dbReference type="ARBA" id="ARBA00023136"/>
    </source>
</evidence>
<proteinExistence type="inferred from homology"/>
<comment type="caution">
    <text evidence="9">The sequence shown here is derived from an EMBL/GenBank/DDBJ whole genome shotgun (WGS) entry which is preliminary data.</text>
</comment>
<organism evidence="9 10">
    <name type="scientific">Salipaludibacillus agaradhaerens</name>
    <name type="common">Bacillus agaradhaerens</name>
    <dbReference type="NCBI Taxonomy" id="76935"/>
    <lineage>
        <taxon>Bacteria</taxon>
        <taxon>Bacillati</taxon>
        <taxon>Bacillota</taxon>
        <taxon>Bacilli</taxon>
        <taxon>Bacillales</taxon>
        <taxon>Bacillaceae</taxon>
    </lineage>
</organism>
<dbReference type="InterPro" id="IPR034026">
    <property type="entry name" value="EssA"/>
</dbReference>
<evidence type="ECO:0000256" key="5">
    <source>
        <dbReference type="ARBA" id="ARBA00022989"/>
    </source>
</evidence>
<keyword evidence="6 7" id="KW-0472">Membrane</keyword>
<gene>
    <name evidence="9" type="primary">essA</name>
    <name evidence="9" type="ORF">HXA33_00175</name>
</gene>
<dbReference type="GO" id="GO:0005886">
    <property type="term" value="C:plasma membrane"/>
    <property type="evidence" value="ECO:0007669"/>
    <property type="project" value="UniProtKB-SubCell"/>
</dbReference>
<accession>A0A9Q4AYV4</accession>
<feature type="chain" id="PRO_5040151520" evidence="8">
    <location>
        <begin position="23"/>
        <end position="162"/>
    </location>
</feature>
<keyword evidence="4 7" id="KW-0812">Transmembrane</keyword>
<evidence type="ECO:0000256" key="2">
    <source>
        <dbReference type="ARBA" id="ARBA00008570"/>
    </source>
</evidence>
<keyword evidence="8" id="KW-0732">Signal</keyword>
<feature type="transmembrane region" description="Helical" evidence="7">
    <location>
        <begin position="127"/>
        <end position="148"/>
    </location>
</feature>
<evidence type="ECO:0000256" key="4">
    <source>
        <dbReference type="ARBA" id="ARBA00022692"/>
    </source>
</evidence>
<keyword evidence="3" id="KW-1003">Cell membrane</keyword>
<evidence type="ECO:0000313" key="10">
    <source>
        <dbReference type="Proteomes" id="UP001057753"/>
    </source>
</evidence>
<dbReference type="Pfam" id="PF10661">
    <property type="entry name" value="EssA"/>
    <property type="match status" value="1"/>
</dbReference>